<evidence type="ECO:0000256" key="2">
    <source>
        <dbReference type="ARBA" id="ARBA00022946"/>
    </source>
</evidence>
<keyword evidence="4" id="KW-0786">Thiamine pyrophosphate</keyword>
<proteinExistence type="predicted"/>
<name>A0A8X7WWB3_POLSE</name>
<dbReference type="InterPro" id="IPR001017">
    <property type="entry name" value="DH_E1"/>
</dbReference>
<evidence type="ECO:0000313" key="7">
    <source>
        <dbReference type="EMBL" id="KAG2456544.1"/>
    </source>
</evidence>
<dbReference type="InterPro" id="IPR050642">
    <property type="entry name" value="PDH_E1_Alpha_Subunit"/>
</dbReference>
<dbReference type="CDD" id="cd02000">
    <property type="entry name" value="TPP_E1_PDC_ADC_BCADC"/>
    <property type="match status" value="1"/>
</dbReference>
<dbReference type="AlphaFoldDB" id="A0A8X7WWB3"/>
<dbReference type="Gene3D" id="3.40.50.970">
    <property type="match status" value="2"/>
</dbReference>
<dbReference type="InterPro" id="IPR032135">
    <property type="entry name" value="DUF4817"/>
</dbReference>
<sequence>MTQIGTEFAEWAKQKLEQDPQFMQKILFSDEANFYVNGEVNKQNHRYWSDTNPHWIDPSKTVGTKKLMKCDTHRLEDGPPTKSVLTREDALKYYRTMQVIRRMELKADQLYKQKIIRGFCHLYDGQEACAVGIESGIRLTDHLITAYRAHGYTYTRGVSVREILAELTVEAMEPWTIEHRVFVYDCFVKNNQSITAVQHEFRCHFNIHRNKDVPARNTIPRWVKALRTRGTLMNKRMLGATRMARTPENVESIRLAQLRSPNRSARKHSSELGLSNHSVPLGAGVALACKYKGTDEVCVSLYGDGAANQGQIFETYNMASLWKLPCIFICENNKYGMGTSVERAAASTDYYKRGDFIPGIRVDGMDVLCVREATKFAADHCRSGKGPIVMELQTYRYHGHSMSDPGISYRTREEIQEVRSKSDPISMLKDRMLNNNLASVEELKEIDVEVRKEIEEAAQFATTDPEPPLEELCNHIFYNEQPMEVRGTNPWMKLKSIS</sequence>
<dbReference type="Pfam" id="PF00676">
    <property type="entry name" value="E1_dh"/>
    <property type="match status" value="2"/>
</dbReference>
<evidence type="ECO:0000256" key="1">
    <source>
        <dbReference type="ARBA" id="ARBA00001964"/>
    </source>
</evidence>
<evidence type="ECO:0000256" key="3">
    <source>
        <dbReference type="ARBA" id="ARBA00023002"/>
    </source>
</evidence>
<dbReference type="Proteomes" id="UP000886611">
    <property type="component" value="Unassembled WGS sequence"/>
</dbReference>
<feature type="non-terminal residue" evidence="7">
    <location>
        <position position="498"/>
    </location>
</feature>
<dbReference type="EMBL" id="JAATIS010008602">
    <property type="protein sequence ID" value="KAG2456544.1"/>
    <property type="molecule type" value="Genomic_DNA"/>
</dbReference>
<gene>
    <name evidence="7" type="primary">Pdha1</name>
    <name evidence="7" type="ORF">GTO96_0013727</name>
</gene>
<evidence type="ECO:0000313" key="8">
    <source>
        <dbReference type="Proteomes" id="UP000886611"/>
    </source>
</evidence>
<feature type="domain" description="Dehydrogenase E1 component" evidence="5">
    <location>
        <begin position="96"/>
        <end position="172"/>
    </location>
</feature>
<dbReference type="GO" id="GO:0004739">
    <property type="term" value="F:pyruvate dehydrogenase (acetyl-transferring) activity"/>
    <property type="evidence" value="ECO:0007669"/>
    <property type="project" value="TreeGrafter"/>
</dbReference>
<feature type="domain" description="DUF4817" evidence="6">
    <location>
        <begin position="176"/>
        <end position="232"/>
    </location>
</feature>
<keyword evidence="2" id="KW-0809">Transit peptide</keyword>
<evidence type="ECO:0000259" key="6">
    <source>
        <dbReference type="Pfam" id="PF16087"/>
    </source>
</evidence>
<evidence type="ECO:0000256" key="4">
    <source>
        <dbReference type="ARBA" id="ARBA00023052"/>
    </source>
</evidence>
<organism evidence="7 8">
    <name type="scientific">Polypterus senegalus</name>
    <name type="common">Senegal bichir</name>
    <dbReference type="NCBI Taxonomy" id="55291"/>
    <lineage>
        <taxon>Eukaryota</taxon>
        <taxon>Metazoa</taxon>
        <taxon>Chordata</taxon>
        <taxon>Craniata</taxon>
        <taxon>Vertebrata</taxon>
        <taxon>Euteleostomi</taxon>
        <taxon>Actinopterygii</taxon>
        <taxon>Polypteriformes</taxon>
        <taxon>Polypteridae</taxon>
        <taxon>Polypterus</taxon>
    </lineage>
</organism>
<comment type="caution">
    <text evidence="7">The sequence shown here is derived from an EMBL/GenBank/DDBJ whole genome shotgun (WGS) entry which is preliminary data.</text>
</comment>
<dbReference type="PANTHER" id="PTHR11516:SF60">
    <property type="entry name" value="PYRUVATE DEHYDROGENASE E1 COMPONENT SUBUNIT ALPHA"/>
    <property type="match status" value="1"/>
</dbReference>
<accession>A0A8X7WWB3</accession>
<evidence type="ECO:0000259" key="5">
    <source>
        <dbReference type="Pfam" id="PF00676"/>
    </source>
</evidence>
<feature type="domain" description="Dehydrogenase E1 component" evidence="5">
    <location>
        <begin position="268"/>
        <end position="469"/>
    </location>
</feature>
<comment type="cofactor">
    <cofactor evidence="1">
        <name>thiamine diphosphate</name>
        <dbReference type="ChEBI" id="CHEBI:58937"/>
    </cofactor>
</comment>
<dbReference type="GO" id="GO:0006086">
    <property type="term" value="P:pyruvate decarboxylation to acetyl-CoA"/>
    <property type="evidence" value="ECO:0007669"/>
    <property type="project" value="TreeGrafter"/>
</dbReference>
<reference evidence="7 8" key="1">
    <citation type="journal article" date="2021" name="Cell">
        <title>Tracing the genetic footprints of vertebrate landing in non-teleost ray-finned fishes.</title>
        <authorList>
            <person name="Bi X."/>
            <person name="Wang K."/>
            <person name="Yang L."/>
            <person name="Pan H."/>
            <person name="Jiang H."/>
            <person name="Wei Q."/>
            <person name="Fang M."/>
            <person name="Yu H."/>
            <person name="Zhu C."/>
            <person name="Cai Y."/>
            <person name="He Y."/>
            <person name="Gan X."/>
            <person name="Zeng H."/>
            <person name="Yu D."/>
            <person name="Zhu Y."/>
            <person name="Jiang H."/>
            <person name="Qiu Q."/>
            <person name="Yang H."/>
            <person name="Zhang Y.E."/>
            <person name="Wang W."/>
            <person name="Zhu M."/>
            <person name="He S."/>
            <person name="Zhang G."/>
        </authorList>
    </citation>
    <scope>NUCLEOTIDE SEQUENCE [LARGE SCALE GENOMIC DNA]</scope>
    <source>
        <strain evidence="7">Bchr_013</strain>
    </source>
</reference>
<feature type="non-terminal residue" evidence="7">
    <location>
        <position position="1"/>
    </location>
</feature>
<dbReference type="SUPFAM" id="SSF52518">
    <property type="entry name" value="Thiamin diphosphate-binding fold (THDP-binding)"/>
    <property type="match status" value="2"/>
</dbReference>
<protein>
    <submittedName>
        <fullName evidence="7">ODPA dehydrogenase</fullName>
    </submittedName>
</protein>
<dbReference type="PANTHER" id="PTHR11516">
    <property type="entry name" value="PYRUVATE DEHYDROGENASE E1 COMPONENT, ALPHA SUBUNIT BACTERIAL AND ORGANELLAR"/>
    <property type="match status" value="1"/>
</dbReference>
<dbReference type="InterPro" id="IPR029061">
    <property type="entry name" value="THDP-binding"/>
</dbReference>
<keyword evidence="8" id="KW-1185">Reference proteome</keyword>
<keyword evidence="3" id="KW-0560">Oxidoreductase</keyword>
<dbReference type="Pfam" id="PF16087">
    <property type="entry name" value="DUF4817"/>
    <property type="match status" value="1"/>
</dbReference>